<dbReference type="InterPro" id="IPR051987">
    <property type="entry name" value="Sigma-2_receptor-like"/>
</dbReference>
<name>A0AAV9GDI6_9PEZI</name>
<feature type="domain" description="EXPERA" evidence="8">
    <location>
        <begin position="9"/>
        <end position="165"/>
    </location>
</feature>
<keyword evidence="10" id="KW-1185">Reference proteome</keyword>
<proteinExistence type="inferred from homology"/>
<keyword evidence="6 7" id="KW-0472">Membrane</keyword>
<dbReference type="AlphaFoldDB" id="A0AAV9GDI6"/>
<evidence type="ECO:0000256" key="4">
    <source>
        <dbReference type="ARBA" id="ARBA00022824"/>
    </source>
</evidence>
<feature type="transmembrane region" description="Helical" evidence="7">
    <location>
        <begin position="80"/>
        <end position="101"/>
    </location>
</feature>
<gene>
    <name evidence="9" type="ORF">QBC34DRAFT_333135</name>
</gene>
<dbReference type="EMBL" id="MU865965">
    <property type="protein sequence ID" value="KAK4445475.1"/>
    <property type="molecule type" value="Genomic_DNA"/>
</dbReference>
<dbReference type="InterPro" id="IPR033118">
    <property type="entry name" value="EXPERA"/>
</dbReference>
<feature type="transmembrane region" description="Helical" evidence="7">
    <location>
        <begin position="151"/>
        <end position="169"/>
    </location>
</feature>
<dbReference type="InterPro" id="IPR016964">
    <property type="entry name" value="Sigma2_recept"/>
</dbReference>
<keyword evidence="5 7" id="KW-1133">Transmembrane helix</keyword>
<evidence type="ECO:0000256" key="3">
    <source>
        <dbReference type="ARBA" id="ARBA00022692"/>
    </source>
</evidence>
<protein>
    <recommendedName>
        <fullName evidence="7">Efficient mitochondria targeting-associated protein 19</fullName>
    </recommendedName>
</protein>
<evidence type="ECO:0000259" key="8">
    <source>
        <dbReference type="PROSITE" id="PS51751"/>
    </source>
</evidence>
<feature type="transmembrane region" description="Helical" evidence="7">
    <location>
        <begin position="113"/>
        <end position="131"/>
    </location>
</feature>
<evidence type="ECO:0000256" key="7">
    <source>
        <dbReference type="PIRNR" id="PIRNR031032"/>
    </source>
</evidence>
<reference evidence="9" key="1">
    <citation type="journal article" date="2023" name="Mol. Phylogenet. Evol.">
        <title>Genome-scale phylogeny and comparative genomics of the fungal order Sordariales.</title>
        <authorList>
            <person name="Hensen N."/>
            <person name="Bonometti L."/>
            <person name="Westerberg I."/>
            <person name="Brannstrom I.O."/>
            <person name="Guillou S."/>
            <person name="Cros-Aarteil S."/>
            <person name="Calhoun S."/>
            <person name="Haridas S."/>
            <person name="Kuo A."/>
            <person name="Mondo S."/>
            <person name="Pangilinan J."/>
            <person name="Riley R."/>
            <person name="LaButti K."/>
            <person name="Andreopoulos B."/>
            <person name="Lipzen A."/>
            <person name="Chen C."/>
            <person name="Yan M."/>
            <person name="Daum C."/>
            <person name="Ng V."/>
            <person name="Clum A."/>
            <person name="Steindorff A."/>
            <person name="Ohm R.A."/>
            <person name="Martin F."/>
            <person name="Silar P."/>
            <person name="Natvig D.O."/>
            <person name="Lalanne C."/>
            <person name="Gautier V."/>
            <person name="Ament-Velasquez S.L."/>
            <person name="Kruys A."/>
            <person name="Hutchinson M.I."/>
            <person name="Powell A.J."/>
            <person name="Barry K."/>
            <person name="Miller A.N."/>
            <person name="Grigoriev I.V."/>
            <person name="Debuchy R."/>
            <person name="Gladieux P."/>
            <person name="Hiltunen Thoren M."/>
            <person name="Johannesson H."/>
        </authorList>
    </citation>
    <scope>NUCLEOTIDE SEQUENCE</scope>
    <source>
        <strain evidence="9">PSN243</strain>
    </source>
</reference>
<evidence type="ECO:0000256" key="5">
    <source>
        <dbReference type="ARBA" id="ARBA00022989"/>
    </source>
</evidence>
<dbReference type="GO" id="GO:0005789">
    <property type="term" value="C:endoplasmic reticulum membrane"/>
    <property type="evidence" value="ECO:0007669"/>
    <property type="project" value="UniProtKB-SubCell"/>
</dbReference>
<dbReference type="Pfam" id="PF05241">
    <property type="entry name" value="EBP"/>
    <property type="match status" value="1"/>
</dbReference>
<dbReference type="PANTHER" id="PTHR31204">
    <property type="entry name" value="SIGMA INTRACELLULAR RECEPTOR 2"/>
    <property type="match status" value="1"/>
</dbReference>
<organism evidence="9 10">
    <name type="scientific">Podospora aff. communis PSN243</name>
    <dbReference type="NCBI Taxonomy" id="3040156"/>
    <lineage>
        <taxon>Eukaryota</taxon>
        <taxon>Fungi</taxon>
        <taxon>Dikarya</taxon>
        <taxon>Ascomycota</taxon>
        <taxon>Pezizomycotina</taxon>
        <taxon>Sordariomycetes</taxon>
        <taxon>Sordariomycetidae</taxon>
        <taxon>Sordariales</taxon>
        <taxon>Podosporaceae</taxon>
        <taxon>Podospora</taxon>
    </lineage>
</organism>
<evidence type="ECO:0000256" key="1">
    <source>
        <dbReference type="ARBA" id="ARBA00004477"/>
    </source>
</evidence>
<dbReference type="Proteomes" id="UP001321760">
    <property type="component" value="Unassembled WGS sequence"/>
</dbReference>
<accession>A0AAV9GDI6</accession>
<keyword evidence="3 7" id="KW-0812">Transmembrane</keyword>
<sequence length="189" mass="21348">MATYNKSSLNTVLLIWSTLQLPIILLIDLLDFYPPSLYLPPSSPLHIFHAVKQAYIAELNDPIVQWTPETASGHDSWMGLFVYFEMALALPVMLFTVYRLGVQRKGTSGAHELALLVYGFEAAFTTGVSMHDVGYWDGGVYTEEMKRKLLWQVYAPWVVMPSLIFVVMVSRIMGRIRVADEAMEGKKGQ</sequence>
<keyword evidence="4 7" id="KW-0256">Endoplasmic reticulum</keyword>
<dbReference type="PIRSF" id="PIRSF031032">
    <property type="entry name" value="TMP_97_prd"/>
    <property type="match status" value="1"/>
</dbReference>
<comment type="caution">
    <text evidence="9">The sequence shown here is derived from an EMBL/GenBank/DDBJ whole genome shotgun (WGS) entry which is preliminary data.</text>
</comment>
<evidence type="ECO:0000313" key="10">
    <source>
        <dbReference type="Proteomes" id="UP001321760"/>
    </source>
</evidence>
<dbReference type="PANTHER" id="PTHR31204:SF1">
    <property type="entry name" value="SIGMA INTRACELLULAR RECEPTOR 2"/>
    <property type="match status" value="1"/>
</dbReference>
<feature type="transmembrane region" description="Helical" evidence="7">
    <location>
        <begin position="12"/>
        <end position="33"/>
    </location>
</feature>
<evidence type="ECO:0000256" key="2">
    <source>
        <dbReference type="ARBA" id="ARBA00009096"/>
    </source>
</evidence>
<dbReference type="PROSITE" id="PS51751">
    <property type="entry name" value="EXPERA"/>
    <property type="match status" value="1"/>
</dbReference>
<comment type="similarity">
    <text evidence="2">Belongs to the TMEM97/sigma-2 receptor family.</text>
</comment>
<evidence type="ECO:0000313" key="9">
    <source>
        <dbReference type="EMBL" id="KAK4445475.1"/>
    </source>
</evidence>
<evidence type="ECO:0000256" key="6">
    <source>
        <dbReference type="ARBA" id="ARBA00023136"/>
    </source>
</evidence>
<comment type="subcellular location">
    <subcellularLocation>
        <location evidence="1">Endoplasmic reticulum membrane</location>
        <topology evidence="1">Multi-pass membrane protein</topology>
    </subcellularLocation>
</comment>
<reference evidence="9" key="2">
    <citation type="submission" date="2023-05" db="EMBL/GenBank/DDBJ databases">
        <authorList>
            <consortium name="Lawrence Berkeley National Laboratory"/>
            <person name="Steindorff A."/>
            <person name="Hensen N."/>
            <person name="Bonometti L."/>
            <person name="Westerberg I."/>
            <person name="Brannstrom I.O."/>
            <person name="Guillou S."/>
            <person name="Cros-Aarteil S."/>
            <person name="Calhoun S."/>
            <person name="Haridas S."/>
            <person name="Kuo A."/>
            <person name="Mondo S."/>
            <person name="Pangilinan J."/>
            <person name="Riley R."/>
            <person name="Labutti K."/>
            <person name="Andreopoulos B."/>
            <person name="Lipzen A."/>
            <person name="Chen C."/>
            <person name="Yanf M."/>
            <person name="Daum C."/>
            <person name="Ng V."/>
            <person name="Clum A."/>
            <person name="Ohm R."/>
            <person name="Martin F."/>
            <person name="Silar P."/>
            <person name="Natvig D."/>
            <person name="Lalanne C."/>
            <person name="Gautier V."/>
            <person name="Ament-Velasquez S.L."/>
            <person name="Kruys A."/>
            <person name="Hutchinson M.I."/>
            <person name="Powell A.J."/>
            <person name="Barry K."/>
            <person name="Miller A.N."/>
            <person name="Grigoriev I.V."/>
            <person name="Debuchy R."/>
            <person name="Gladieux P."/>
            <person name="Thoren M.H."/>
            <person name="Johannesson H."/>
        </authorList>
    </citation>
    <scope>NUCLEOTIDE SEQUENCE</scope>
    <source>
        <strain evidence="9">PSN243</strain>
    </source>
</reference>